<dbReference type="PROSITE" id="PS51186">
    <property type="entry name" value="GNAT"/>
    <property type="match status" value="1"/>
</dbReference>
<dbReference type="SUPFAM" id="SSF55729">
    <property type="entry name" value="Acyl-CoA N-acyltransferases (Nat)"/>
    <property type="match status" value="1"/>
</dbReference>
<dbReference type="Pfam" id="PF13673">
    <property type="entry name" value="Acetyltransf_10"/>
    <property type="match status" value="1"/>
</dbReference>
<dbReference type="STRING" id="43658.AT705_20800"/>
<dbReference type="Gene3D" id="3.40.630.30">
    <property type="match status" value="1"/>
</dbReference>
<dbReference type="InterPro" id="IPR016181">
    <property type="entry name" value="Acyl_CoA_acyltransferase"/>
</dbReference>
<dbReference type="PANTHER" id="PTHR43451:SF1">
    <property type="entry name" value="ACETYLTRANSFERASE"/>
    <property type="match status" value="1"/>
</dbReference>
<reference evidence="1 2" key="1">
    <citation type="submission" date="2019-10" db="EMBL/GenBank/DDBJ databases">
        <title>Pseudoalteromonas rubra S4059.</title>
        <authorList>
            <person name="Paulsen S."/>
            <person name="Wang X."/>
        </authorList>
    </citation>
    <scope>NUCLEOTIDE SEQUENCE [LARGE SCALE GENOMIC DNA]</scope>
    <source>
        <strain evidence="1 2">S4059</strain>
    </source>
</reference>
<proteinExistence type="predicted"/>
<dbReference type="RefSeq" id="WP_138538005.1">
    <property type="nucleotide sequence ID" value="NZ_CP045430.1"/>
</dbReference>
<sequence>MHIRPAELGDLDTLSQICMEAFNTALAATLSSEGCDTFRAVASPAALATRLAEGNQILVAEIAEQTVGMIELKAGRHIAMLFVSPSAQRKGIGKALVATALKLAKEPKVTVSASLPSVAAYHSYGFTLAGEIAESGGLIYQPMEVRLAEAH</sequence>
<evidence type="ECO:0000313" key="2">
    <source>
        <dbReference type="Proteomes" id="UP000305729"/>
    </source>
</evidence>
<dbReference type="PANTHER" id="PTHR43451">
    <property type="entry name" value="ACETYLTRANSFERASE (GNAT) FAMILY PROTEIN"/>
    <property type="match status" value="1"/>
</dbReference>
<organism evidence="1 2">
    <name type="scientific">Pseudoalteromonas rubra</name>
    <dbReference type="NCBI Taxonomy" id="43658"/>
    <lineage>
        <taxon>Bacteria</taxon>
        <taxon>Pseudomonadati</taxon>
        <taxon>Pseudomonadota</taxon>
        <taxon>Gammaproteobacteria</taxon>
        <taxon>Alteromonadales</taxon>
        <taxon>Pseudoalteromonadaceae</taxon>
        <taxon>Pseudoalteromonas</taxon>
    </lineage>
</organism>
<dbReference type="InterPro" id="IPR000182">
    <property type="entry name" value="GNAT_dom"/>
</dbReference>
<dbReference type="CDD" id="cd04301">
    <property type="entry name" value="NAT_SF"/>
    <property type="match status" value="1"/>
</dbReference>
<protein>
    <submittedName>
        <fullName evidence="1">GNAT family N-acetyltransferase</fullName>
    </submittedName>
</protein>
<accession>A0A5S3UYM8</accession>
<evidence type="ECO:0000313" key="1">
    <source>
        <dbReference type="EMBL" id="QPB85403.1"/>
    </source>
</evidence>
<keyword evidence="1" id="KW-0808">Transferase</keyword>
<gene>
    <name evidence="1" type="ORF">CWC22_020485</name>
</gene>
<name>A0A5S3UYM8_9GAMM</name>
<dbReference type="Proteomes" id="UP000305729">
    <property type="component" value="Chromosome 2"/>
</dbReference>
<dbReference type="InterPro" id="IPR052564">
    <property type="entry name" value="N-acetyltrans/Recomb-assoc"/>
</dbReference>
<dbReference type="GO" id="GO:0016747">
    <property type="term" value="F:acyltransferase activity, transferring groups other than amino-acyl groups"/>
    <property type="evidence" value="ECO:0007669"/>
    <property type="project" value="InterPro"/>
</dbReference>
<dbReference type="EMBL" id="CP045430">
    <property type="protein sequence ID" value="QPB85403.1"/>
    <property type="molecule type" value="Genomic_DNA"/>
</dbReference>
<dbReference type="AlphaFoldDB" id="A0A5S3UYM8"/>